<keyword evidence="3" id="KW-1133">Transmembrane helix</keyword>
<organism evidence="4 5">
    <name type="scientific">Clostridium cibarium</name>
    <dbReference type="NCBI Taxonomy" id="2762247"/>
    <lineage>
        <taxon>Bacteria</taxon>
        <taxon>Bacillati</taxon>
        <taxon>Bacillota</taxon>
        <taxon>Clostridia</taxon>
        <taxon>Eubacteriales</taxon>
        <taxon>Clostridiaceae</taxon>
        <taxon>Clostridium</taxon>
    </lineage>
</organism>
<dbReference type="Proteomes" id="UP000627781">
    <property type="component" value="Unassembled WGS sequence"/>
</dbReference>
<evidence type="ECO:0000256" key="1">
    <source>
        <dbReference type="SAM" id="Coils"/>
    </source>
</evidence>
<evidence type="ECO:0000313" key="5">
    <source>
        <dbReference type="Proteomes" id="UP000627781"/>
    </source>
</evidence>
<gene>
    <name evidence="4" type="ORF">H9661_09935</name>
</gene>
<keyword evidence="5" id="KW-1185">Reference proteome</keyword>
<feature type="coiled-coil region" evidence="1">
    <location>
        <begin position="28"/>
        <end position="76"/>
    </location>
</feature>
<sequence>MNISKKEKYLLIIVGLLGISALYYTFVYSKQSQKLSDMKSEKIKLQDKYDTEMNEIKSLDSRKDNMQSLYDELSSRTKGYYPTISQEKLIIELDKLLQESGLKGDITFNREKSAPIEKMNAPDKGELKDSLEFSSDFYNGKMSSEEKASLEEKAKNDEKNDNSSSTDSEKKESTSALSKQMKLSIKFTGSYGALKNFLLFLKGYDKKIVVPTIKINLKSETDLSGEMQLEFYGMSPLNDLAEEYLKWTIVNVYGKEAPFSKGAATGAYSSTLEEQSQKENKNDFAMILRSPTSDLPTLTMGKSNDESRLSYLYSDIDSLEDVTIELIEKDEKYYYKYKTSKDSYPKDDPLGKEFIPSSGNILIDILSEQRMGTSDVSGVKLKIVNNTSKEVNVTVRSDDSNKPRVTITSEGKTVNVTKK</sequence>
<dbReference type="EMBL" id="JACSRA010000013">
    <property type="protein sequence ID" value="MBD7911676.1"/>
    <property type="molecule type" value="Genomic_DNA"/>
</dbReference>
<protein>
    <recommendedName>
        <fullName evidence="6">Pilus assembly protein PilO</fullName>
    </recommendedName>
</protein>
<dbReference type="RefSeq" id="WP_143316170.1">
    <property type="nucleotide sequence ID" value="NZ_JACSRA010000013.1"/>
</dbReference>
<feature type="transmembrane region" description="Helical" evidence="3">
    <location>
        <begin position="9"/>
        <end position="28"/>
    </location>
</feature>
<feature type="compositionally biased region" description="Basic and acidic residues" evidence="2">
    <location>
        <begin position="144"/>
        <end position="173"/>
    </location>
</feature>
<evidence type="ECO:0000256" key="2">
    <source>
        <dbReference type="SAM" id="MobiDB-lite"/>
    </source>
</evidence>
<proteinExistence type="predicted"/>
<keyword evidence="3" id="KW-0812">Transmembrane</keyword>
<reference evidence="4 5" key="1">
    <citation type="submission" date="2020-08" db="EMBL/GenBank/DDBJ databases">
        <title>A Genomic Blueprint of the Chicken Gut Microbiome.</title>
        <authorList>
            <person name="Gilroy R."/>
            <person name="Ravi A."/>
            <person name="Getino M."/>
            <person name="Pursley I."/>
            <person name="Horton D.L."/>
            <person name="Alikhan N.-F."/>
            <person name="Baker D."/>
            <person name="Gharbi K."/>
            <person name="Hall N."/>
            <person name="Watson M."/>
            <person name="Adriaenssens E.M."/>
            <person name="Foster-Nyarko E."/>
            <person name="Jarju S."/>
            <person name="Secka A."/>
            <person name="Antonio M."/>
            <person name="Oren A."/>
            <person name="Chaudhuri R."/>
            <person name="La Ragione R.M."/>
            <person name="Hildebrand F."/>
            <person name="Pallen M.J."/>
        </authorList>
    </citation>
    <scope>NUCLEOTIDE SEQUENCE [LARGE SCALE GENOMIC DNA]</scope>
    <source>
        <strain evidence="4 5">Sa3CVN1</strain>
    </source>
</reference>
<keyword evidence="1" id="KW-0175">Coiled coil</keyword>
<evidence type="ECO:0000256" key="3">
    <source>
        <dbReference type="SAM" id="Phobius"/>
    </source>
</evidence>
<accession>A0ABR8PU26</accession>
<comment type="caution">
    <text evidence="4">The sequence shown here is derived from an EMBL/GenBank/DDBJ whole genome shotgun (WGS) entry which is preliminary data.</text>
</comment>
<keyword evidence="3" id="KW-0472">Membrane</keyword>
<evidence type="ECO:0008006" key="6">
    <source>
        <dbReference type="Google" id="ProtNLM"/>
    </source>
</evidence>
<name>A0ABR8PU26_9CLOT</name>
<evidence type="ECO:0000313" key="4">
    <source>
        <dbReference type="EMBL" id="MBD7911676.1"/>
    </source>
</evidence>
<feature type="region of interest" description="Disordered" evidence="2">
    <location>
        <begin position="144"/>
        <end position="175"/>
    </location>
</feature>